<gene>
    <name evidence="4" type="ORF">LCGC14_0166940</name>
</gene>
<dbReference type="Pfam" id="PF18741">
    <property type="entry name" value="MTES_1575"/>
    <property type="match status" value="1"/>
</dbReference>
<dbReference type="FunFam" id="3.40.960.10:FF:000002">
    <property type="entry name" value="DNA helicase related protein"/>
    <property type="match status" value="1"/>
</dbReference>
<dbReference type="InterPro" id="IPR047187">
    <property type="entry name" value="SF1_C_Upf1"/>
</dbReference>
<reference evidence="4" key="1">
    <citation type="journal article" date="2015" name="Nature">
        <title>Complex archaea that bridge the gap between prokaryotes and eukaryotes.</title>
        <authorList>
            <person name="Spang A."/>
            <person name="Saw J.H."/>
            <person name="Jorgensen S.L."/>
            <person name="Zaremba-Niedzwiedzka K."/>
            <person name="Martijn J."/>
            <person name="Lind A.E."/>
            <person name="van Eijk R."/>
            <person name="Schleper C."/>
            <person name="Guy L."/>
            <person name="Ettema T.J."/>
        </authorList>
    </citation>
    <scope>NUCLEOTIDE SEQUENCE</scope>
</reference>
<dbReference type="NCBIfam" id="NF042953">
    <property type="entry name" value="Hhe_antiphage"/>
    <property type="match status" value="1"/>
</dbReference>
<dbReference type="SMART" id="SM00952">
    <property type="entry name" value="RAP"/>
    <property type="match status" value="1"/>
</dbReference>
<feature type="domain" description="RAP" evidence="3">
    <location>
        <begin position="1744"/>
        <end position="1798"/>
    </location>
</feature>
<sequence>MERRPYLALETSRLSKIVNGNTQDKNLLEAVFFELNFRKTSAARQLKRRVEQLLELPGQQLDDSHEAPQLQEDENKHNESMAYRYAKTKEPSRTMSNEQDQQAADNFLNSSDPFVLESLELMRKKLLDLTARNRLLNFPIQQKAAALRIIDEVPNQLCEVLLSERELTFRSVPPPTREELIEHGYLEVDEENGKDRQLKANPDAKEWAKVLGFDISYELPRDDEAQGSGKHQDDAIQVLLYPPEMESRLRAIRSKAQTAIEEMGSSILYLSLGFLEWAENDSGSKTRLAPLFTVPVHLSRGKLDHNSGTYQYTLSYTGEDILPNLSLKEKLAVDFGLALPEVEEDVSPETYLDHVSEVIRITKPNWSVRRYGALALLNFGKMLMYLDLDPKRWPLDERNLIKHSIVQRFFKSSENGSDEGEGNIMEYAIDEVEQIHDLFPLIDDADSSQHSALIDAVNGQNLVIEGPPGTGKSQTITNLIAAAMLNGKKVLFVAEKMAALDVVKTRLDKAGLGDFCLELHSHKSQKRKVLEDISARVVKQKHLSSTQNIDAETMRYEELKERLNHYAQEINETWVNTDRTIHEIFSSAARYRQLLEISPTDIHIAGLTGTSLTELKRLQLVDQVKEFQQIYRGMIEQVGQSAQLHDHPWSGVESTAIQLFDSEQVVSVLREWQQSLDQLHERNQGAAHTLKIDVSELLTLEKCDSLALDLYDLPALSRKELFKALDGLDLKTQSEVEELLSLHQRIQETFEKLAQHILSEKLSALSRGEPLPAFPDLHLLSGACREELFSNIVRATIKLEKVEAELEALDRQLQELKIALPSPLNTNLEPTVEGLEAAIKMIEAIGALDSRMISLRSEHFDEDGLDATLEALDVKLLHLKPLRERVRQVFDIDKLPDSKELQALQVQLLREGMSKWFSGDWWRARKQVKGLAKQPDIKLKQINPVLSEAIEYVSGMETFDSRLYKRQIGPAFEGLETDIEGLKLLREWYQQIRNTYGIGFGQTVAIGDGIFSLDAQLFKGIQQLQQKGFVKELREILASLDDIQAVLPGIRHELHQNQNLTGEQGSLLSAHRRFKAAVHVIQQWFKNNEFTLEEIESCIEQLRTLQKQHSTFEENDLLYKLFAPEAELSVGPTAENKLSLESIRETLDFASYVHRKLRFEPLRKVILAIKTHGEYERLKDEADAYISDWSDQEEAYEQFKSKTELRPEQWLTNQDWNIDEIRQRNLLAIGKPEWLNDWVNFVRIRNEMKAQGLEPLWHLVTSGRLSIESARKALNLAIFDQLSREILSQRPHLGRISGKNQAALQTTFREYDQKLKTLQRQRIASVLAERHVPGGNAGGRKSEYTEMALIKNELGKKTKHIPIRQLINRSSNALLALKPCFMMGPMSAAHYLKPGHLQFDLVVMDEASQVKPEDALGVIARGAQLVVVGDPKQLPPTSFFDRQDMNDDDEENAAMTQTDSILDASLPLFKMRRLRWHYRSQHESLIAFSNRNFYDNDLVIFPSPHAKAQEYGVKFNYVKGGRFVNQYNVEEASIVAKAAVKHAVNHPNESLGIVAMSSKQREQIERAVEEECKADSKIADAVDCLRNMEDGMFIKNLENVQGDERDVIFISCTYGPSEVGGRVYQRFGPINSDVGWRRLNVLFTRSKKRMHIFSSMRADDILISETSKRGVIALRDFLDYAEKGSMNGTPLHTGKSPDSDFEVSVIDALHQAGFESEAQVGVAGFFIDIAVKDPGKPGRFLMGIECDGATYHSAKSARDRDRLRQEVLERLGWRIRRIWSTDWFSNPKGELEPIIRELHSLKTDMSADEDLYEHDADRFEEAEVEVEANNEEVSSILGSEFSLRDRLEAFSKTVIAKQFPNTPKDRCLLRPAMIEALIELEPVSTSEFVEVIPEYLRKSTEPQEARQYLGQVLEIVAGSEVAQTADHTI</sequence>
<keyword evidence="1" id="KW-0175">Coiled coil</keyword>
<dbReference type="InterPro" id="IPR013584">
    <property type="entry name" value="RAP"/>
</dbReference>
<dbReference type="EMBL" id="LAZR01000064">
    <property type="protein sequence ID" value="KKN96387.1"/>
    <property type="molecule type" value="Genomic_DNA"/>
</dbReference>
<feature type="region of interest" description="Disordered" evidence="2">
    <location>
        <begin position="57"/>
        <end position="77"/>
    </location>
</feature>
<dbReference type="InterPro" id="IPR041679">
    <property type="entry name" value="DNA2/NAM7-like_C"/>
</dbReference>
<dbReference type="Pfam" id="PF13087">
    <property type="entry name" value="AAA_12"/>
    <property type="match status" value="1"/>
</dbReference>
<evidence type="ECO:0000256" key="1">
    <source>
        <dbReference type="SAM" id="Coils"/>
    </source>
</evidence>
<feature type="coiled-coil region" evidence="1">
    <location>
        <begin position="785"/>
        <end position="819"/>
    </location>
</feature>
<dbReference type="Gene3D" id="3.40.960.10">
    <property type="entry name" value="VSR Endonuclease"/>
    <property type="match status" value="1"/>
</dbReference>
<dbReference type="GO" id="GO:0004386">
    <property type="term" value="F:helicase activity"/>
    <property type="evidence" value="ECO:0007669"/>
    <property type="project" value="InterPro"/>
</dbReference>
<accession>A0A0F9V9F3</accession>
<dbReference type="Gene3D" id="3.40.50.300">
    <property type="entry name" value="P-loop containing nucleotide triphosphate hydrolases"/>
    <property type="match status" value="3"/>
</dbReference>
<evidence type="ECO:0000313" key="4">
    <source>
        <dbReference type="EMBL" id="KKN96387.1"/>
    </source>
</evidence>
<protein>
    <recommendedName>
        <fullName evidence="3">RAP domain-containing protein</fullName>
    </recommendedName>
</protein>
<dbReference type="PANTHER" id="PTHR10887:SF530">
    <property type="entry name" value="SUPERFAMILY I DNA HELICASES"/>
    <property type="match status" value="1"/>
</dbReference>
<organism evidence="4">
    <name type="scientific">marine sediment metagenome</name>
    <dbReference type="NCBI Taxonomy" id="412755"/>
    <lineage>
        <taxon>unclassified sequences</taxon>
        <taxon>metagenomes</taxon>
        <taxon>ecological metagenomes</taxon>
    </lineage>
</organism>
<dbReference type="InterPro" id="IPR011335">
    <property type="entry name" value="Restrct_endonuc-II-like"/>
</dbReference>
<dbReference type="Pfam" id="PF13086">
    <property type="entry name" value="AAA_11"/>
    <property type="match status" value="2"/>
</dbReference>
<dbReference type="InterPro" id="IPR025103">
    <property type="entry name" value="DUF4011"/>
</dbReference>
<evidence type="ECO:0000259" key="3">
    <source>
        <dbReference type="SMART" id="SM00952"/>
    </source>
</evidence>
<dbReference type="InterPro" id="IPR027417">
    <property type="entry name" value="P-loop_NTPase"/>
</dbReference>
<evidence type="ECO:0000256" key="2">
    <source>
        <dbReference type="SAM" id="MobiDB-lite"/>
    </source>
</evidence>
<proteinExistence type="predicted"/>
<dbReference type="SUPFAM" id="SSF52540">
    <property type="entry name" value="P-loop containing nucleoside triphosphate hydrolases"/>
    <property type="match status" value="1"/>
</dbReference>
<comment type="caution">
    <text evidence="4">The sequence shown here is derived from an EMBL/GenBank/DDBJ whole genome shotgun (WGS) entry which is preliminary data.</text>
</comment>
<feature type="coiled-coil region" evidence="1">
    <location>
        <begin position="1088"/>
        <end position="1115"/>
    </location>
</feature>
<dbReference type="InterPro" id="IPR049468">
    <property type="entry name" value="Restrct_endonuc-II-like_dom"/>
</dbReference>
<dbReference type="CDD" id="cd18808">
    <property type="entry name" value="SF1_C_Upf1"/>
    <property type="match status" value="1"/>
</dbReference>
<dbReference type="InterPro" id="IPR041677">
    <property type="entry name" value="DNA2/NAM7_AAA_11"/>
</dbReference>
<dbReference type="PANTHER" id="PTHR10887">
    <property type="entry name" value="DNA2/NAM7 HELICASE FAMILY"/>
    <property type="match status" value="1"/>
</dbReference>
<dbReference type="Pfam" id="PF13195">
    <property type="entry name" value="DUF4011"/>
    <property type="match status" value="1"/>
</dbReference>
<name>A0A0F9V9F3_9ZZZZ</name>
<dbReference type="SUPFAM" id="SSF52980">
    <property type="entry name" value="Restriction endonuclease-like"/>
    <property type="match status" value="1"/>
</dbReference>
<dbReference type="InterPro" id="IPR045055">
    <property type="entry name" value="DNA2/NAM7-like"/>
</dbReference>